<comment type="caution">
    <text evidence="3">The sequence shown here is derived from an EMBL/GenBank/DDBJ whole genome shotgun (WGS) entry which is preliminary data.</text>
</comment>
<feature type="compositionally biased region" description="Gly residues" evidence="1">
    <location>
        <begin position="567"/>
        <end position="582"/>
    </location>
</feature>
<dbReference type="PROSITE" id="PS51257">
    <property type="entry name" value="PROKAR_LIPOPROTEIN"/>
    <property type="match status" value="1"/>
</dbReference>
<organism evidence="3 4">
    <name type="scientific">Cohnella suwonensis</name>
    <dbReference type="NCBI Taxonomy" id="696072"/>
    <lineage>
        <taxon>Bacteria</taxon>
        <taxon>Bacillati</taxon>
        <taxon>Bacillota</taxon>
        <taxon>Bacilli</taxon>
        <taxon>Bacillales</taxon>
        <taxon>Paenibacillaceae</taxon>
        <taxon>Cohnella</taxon>
    </lineage>
</organism>
<feature type="signal peptide" evidence="2">
    <location>
        <begin position="1"/>
        <end position="22"/>
    </location>
</feature>
<dbReference type="InterPro" id="IPR025584">
    <property type="entry name" value="Cthe_2159"/>
</dbReference>
<proteinExistence type="predicted"/>
<keyword evidence="2" id="KW-0732">Signal</keyword>
<accession>A0ABW0LT41</accession>
<feature type="compositionally biased region" description="Gly residues" evidence="1">
    <location>
        <begin position="366"/>
        <end position="382"/>
    </location>
</feature>
<gene>
    <name evidence="3" type="ORF">ACFPPD_09640</name>
</gene>
<feature type="compositionally biased region" description="Low complexity" evidence="1">
    <location>
        <begin position="609"/>
        <end position="620"/>
    </location>
</feature>
<evidence type="ECO:0000256" key="1">
    <source>
        <dbReference type="SAM" id="MobiDB-lite"/>
    </source>
</evidence>
<dbReference type="RefSeq" id="WP_378082010.1">
    <property type="nucleotide sequence ID" value="NZ_JBHSMH010000022.1"/>
</dbReference>
<evidence type="ECO:0000313" key="3">
    <source>
        <dbReference type="EMBL" id="MFC5468984.1"/>
    </source>
</evidence>
<sequence length="620" mass="61422">MMKSKKARTLSIILLCAALMSACGNNGTNGGNAASTGVSATETAGSATGTVAAAQTASLELTGKAEFDEDDAYADWSATDATAIKLNGATATVEGAGAEVSDGTVTITSAGTYVLSGKLDDGQIVVDAKDEATVRLVLNGVEIHNDDSSAIYVKEAGKTIVSLPEGTDNVVSDGTKYVYPDATTDEPNAAVFSHDDLTINGSGKLTVQGNYNNGITSKDKLKITGGTLNVKSVDDGVMGKDLVAVQAGELTVDAGGHAIKTSNDTAGEEGFIGIAGGTFNLKSGEDALHSSGNLTIAGGEFTINAEDDGIHADLSVGIAEGTIDIAKSNEGIEAPTIEVAGGKITLVASDDGFNAASGSSETAEGEQGGQGGGGGGMGGGPESGAASTNKLTISGGYVSVDAQGDGLDANGSIEMTGGTVLVNGPTNNGNGSLDYDGAFHMSGGFLISAGSSGMVQAASDESTQAGILMTYPQAQQAGTLVHLEDGDGNEIATFAPSKTYQSVFISSPSLKKGGSYAIYSGGASSGSLANGLYDGGKYTGGTKVVAFEAASIVTWVNESGVTEARSGMGGPGGGGFGGGGGRGGRDGDGGTPPDGERPDMPNGDMPSGEPLQQPETQQQQ</sequence>
<feature type="region of interest" description="Disordered" evidence="1">
    <location>
        <begin position="562"/>
        <end position="620"/>
    </location>
</feature>
<name>A0ABW0LT41_9BACL</name>
<keyword evidence="4" id="KW-1185">Reference proteome</keyword>
<feature type="chain" id="PRO_5046832046" evidence="2">
    <location>
        <begin position="23"/>
        <end position="620"/>
    </location>
</feature>
<dbReference type="Proteomes" id="UP001596105">
    <property type="component" value="Unassembled WGS sequence"/>
</dbReference>
<feature type="region of interest" description="Disordered" evidence="1">
    <location>
        <begin position="355"/>
        <end position="388"/>
    </location>
</feature>
<evidence type="ECO:0000313" key="4">
    <source>
        <dbReference type="Proteomes" id="UP001596105"/>
    </source>
</evidence>
<dbReference type="EMBL" id="JBHSMH010000022">
    <property type="protein sequence ID" value="MFC5468984.1"/>
    <property type="molecule type" value="Genomic_DNA"/>
</dbReference>
<dbReference type="Pfam" id="PF14262">
    <property type="entry name" value="Cthe_2159"/>
    <property type="match status" value="1"/>
</dbReference>
<reference evidence="4" key="1">
    <citation type="journal article" date="2019" name="Int. J. Syst. Evol. Microbiol.">
        <title>The Global Catalogue of Microorganisms (GCM) 10K type strain sequencing project: providing services to taxonomists for standard genome sequencing and annotation.</title>
        <authorList>
            <consortium name="The Broad Institute Genomics Platform"/>
            <consortium name="The Broad Institute Genome Sequencing Center for Infectious Disease"/>
            <person name="Wu L."/>
            <person name="Ma J."/>
        </authorList>
    </citation>
    <scope>NUCLEOTIDE SEQUENCE [LARGE SCALE GENOMIC DNA]</scope>
    <source>
        <strain evidence="4">CCUG 57113</strain>
    </source>
</reference>
<protein>
    <submittedName>
        <fullName evidence="3">Carbohydrate-binding domain-containing protein</fullName>
    </submittedName>
</protein>
<feature type="compositionally biased region" description="Basic and acidic residues" evidence="1">
    <location>
        <begin position="583"/>
        <end position="599"/>
    </location>
</feature>
<evidence type="ECO:0000256" key="2">
    <source>
        <dbReference type="SAM" id="SignalP"/>
    </source>
</evidence>